<dbReference type="PROSITE" id="PS00108">
    <property type="entry name" value="PROTEIN_KINASE_ST"/>
    <property type="match status" value="1"/>
</dbReference>
<comment type="subcellular location">
    <subcellularLocation>
        <location evidence="1">Nucleus</location>
    </subcellularLocation>
</comment>
<feature type="compositionally biased region" description="Low complexity" evidence="3">
    <location>
        <begin position="462"/>
        <end position="488"/>
    </location>
</feature>
<dbReference type="Gene3D" id="1.10.510.10">
    <property type="entry name" value="Transferase(Phosphotransferase) domain 1"/>
    <property type="match status" value="1"/>
</dbReference>
<dbReference type="Pfam" id="PF10433">
    <property type="entry name" value="Beta-prop_RSE1_1st"/>
    <property type="match status" value="1"/>
</dbReference>
<name>A0ABQ8P327_9CRYT</name>
<proteinExistence type="predicted"/>
<dbReference type="Gene3D" id="2.130.10.10">
    <property type="entry name" value="YVTN repeat-like/Quinoprotein amine dehydrogenase"/>
    <property type="match status" value="3"/>
</dbReference>
<dbReference type="SUPFAM" id="SSF56112">
    <property type="entry name" value="Protein kinase-like (PK-like)"/>
    <property type="match status" value="1"/>
</dbReference>
<reference evidence="5" key="1">
    <citation type="submission" date="2022-10" db="EMBL/GenBank/DDBJ databases">
        <title>Adaptive evolution leads to modifications in subtelomeric GC content in a zoonotic Cryptosporidium species.</title>
        <authorList>
            <person name="Li J."/>
            <person name="Feng Y."/>
            <person name="Xiao L."/>
        </authorList>
    </citation>
    <scope>NUCLEOTIDE SEQUENCE</scope>
    <source>
        <strain evidence="5">25894</strain>
    </source>
</reference>
<dbReference type="InterPro" id="IPR011009">
    <property type="entry name" value="Kinase-like_dom_sf"/>
</dbReference>
<evidence type="ECO:0000313" key="6">
    <source>
        <dbReference type="Proteomes" id="UP001071777"/>
    </source>
</evidence>
<dbReference type="InterPro" id="IPR008271">
    <property type="entry name" value="Ser/Thr_kinase_AS"/>
</dbReference>
<feature type="domain" description="Protein kinase" evidence="4">
    <location>
        <begin position="838"/>
        <end position="1115"/>
    </location>
</feature>
<sequence length="2669" mass="296374">MMIGLVKENASNISNNIVRDGVYANENSKSHSINSQAQRKEHKRAPKKNKSVGDSAFRVFANNFMSLFGYGDSAQPAMETGSPGMPECHRKNIGRQNASDIMGVERSRNDTVAVGTDVEEEEPSGHQESQASESNREPSVPEAPVSLGTKFGQSGKTEYGRADKTSSLASEKNYSQLQIIAHVSGRPVHAKYSYGKNKFKIAHKHVEQLDAKGSVPEVEGGSTSSHPRMNSILVHSPVMQFRQVPVQMAAQQHPVVYNTPLITQRVIPQTNKIIYQPVYTHSQVEMASNGLVGGPVGGGLVQRSIYSPETAIGANAVFAGKDVHGGVLNAMPKVGPNLSNSVGKNQIIGFGTPLVGYRSMSHVPSNMFIKMDSNQPGVDILDVSRETRLQSSNETVLSNSGHPRNGTGGSLASTGSVCQPISSFGLGAPIKVKVQDEEKVKKKEGLEPDSQNPPRPRQVVRTSNGSLHTLSLTTTSSSDTGSVTMSQSTTNTKAALDSSGGKAGANSAAKEEDENVQERPEDGGGHSAPHKGFIPQASPVVNYRSTLDYLVTPMVRYRDIASNLKVRTVPPQLSSNDACKYATVEAPGNAALGSSNGSNSPRNMNVMGSNEYKETVYTPVAPIPVVSNYPVVPGVAGGPGLAEMLNPGLQSSGHMVVPGVGSAENSLLKQVPVFNTQGSNPISGMMLPSGSQGGRILNGGLKSHMYRVPVGIPQNLGYRLVRTNVKSHASAVRVPAGGGVGGVGSSVHKENLIKEENVGGNRNSHARKGYVNKMYKYLADSSQFPPLPKEILIEDIEFLTRPVCVDSNPSRDRRLVSNSTKDGETNVSLVKGSSPGKGREWDSINRGTFCTVYKVRHGDCVAAVKCPQKRIHDSDPLMSRYRCYTEWKLLYRCNRHPNILNLIGGIRINEYEIWLVTEYIKTGDLFKLIHGNGSRSKAFRESVEYRYKVMYQLADSIRFLHSLSPKIVHKDLKSNNILVDENFNIRICDFGDAEELHYNVITCCTAVTWQYAPPEIVGCSDPARPNSNANEKVDVWSMGCIFLEILCRRTPLQHILDKVEESGKHSTLYNLIHSNRIEGELRVPPLPDSLYNLITMCLRPNPDLRASSKEVFDFLVNNEKKILMQLSYINQYKLAGVIRGRGGAYMSDPVDSGGRDERNHGSGVSLEGFGGLGIKMSQYNYVVTAYESGSYKGVLRVDLFGDGVNRLVAIKARSMDIYEINGDISLEDVNLIDDEILDIPVLRNVGSVEVYKDVVEVDKWRPKGQSFDDIMILTRDNELVLLRAFLLDSGSEKVLYMSILDQVSLYRENLRKSPLVRMLVHPEKNRVVVLAYEGCLQVVMCEFSSKEEGRMTMFMTPTVLRLSELAITDICLVGTTNERTLLGILYDSGYSDDPRLMKVVDLPVDLRKWSYNTNVGQVIQNDIFKITPLYYRSKRQRTVRGFFFFGDGVVEYRTIEDIMPSKQKGSGSNASSQRIKARFNCSAFSGMDIGLSPLSITDVLSLDDGSRWLALDTLGRLFIMQVKFDPNNMDRVVDIRVDLLKRYSPFSRIVDLGNDMFFMASKLSDSLLIWVKDNKFYTLMSIPNIGPVRDLLLLDLHKKRDLRYDAPLQRISKRSPSPLVVACGFGSQGTLKSIYNGIGLQNLYFTDEPFVGRVTGVFPLGDPSYQVILTGTDFSECYKMVWNCEKSNGEDALMDDPQDGTLDKENSDRPGGKSTAVCSTRRYFISMEVSQLQGLEKDEETIGVCGLKGSSMYQVTSSGLHPIGDGKSGGERWLLRDHLPPMESPDQEYIERFEFSPETGVVIILTGSGMLLCYRLEDEAALRLVDYKTKAELFELTSGTPEPSSPSEEIKDLNSEMEILGGSIPSAMDEVCILGLHSVEGCILLFLGTWMNGGKLSCLCLEDAKDSHFELLMNIETEFRDFETMITSLRVFDLERVAESSKQRNREEEFVGLIIGTNNGHLQLQYISKNALKKLVKKKQRHGKTKEPEEASRFVHYNTWKVSESHISGIQELEIPNDANRHFFICCDQPKVLLCSQNSIRGRSGLGVWSFLNIHSSLIPTICQVRLPPNPWKKQELGHRDESASKACVLYVSHEEHDTNEIQIEELAYQDQEGSGIRVSRKTAQQRFLKLGLIDTLQRYNCRTFPLEFTPEKVCFVSDLNMYAVVGVREKSGSKSTILQPIGGASEVEGSGNESDIIEDPVFVESVVCLISAKDMKMHCFQIMDSNAYPTCVEYVTLRASNNEDDVRSFLAIGTSKVEARSGRRSSSNSEVENHGRVSLFTIVNRSNSYDLVESAVYETEVAPFVIKEFMMSQLLISIENSLICLEMHTFKSPIGLSSSSSSSSSGIWLDAGADSDWAKVELRTREAYCTHTMIVFIRIWNDEYLLVGDLMRSVGLWEFDKYTGRFNEISRDNALAWVVDGLFLSKNMYLISDDNQNLRILMQDMDPENDEVNTSLSCIGHIHVGESAATFQRGRFNQAYPETRKSSGGQDCMDENPENFMYDEQVAFGTSQGSIYLVFSIKDDQRIFSQLALIEEAIISAIRNSNAGMKLRTKVHKLEEQDLKKLFIRSSHSTFFSGVVGVVGGKEYTPLRWELSNTKESYNFEYDCSGIPRGFISGDIVEMFLELPVALQESVLEELHSFNYKKRLRLPEDVGQLETLIEQFKNMH</sequence>
<evidence type="ECO:0000256" key="3">
    <source>
        <dbReference type="SAM" id="MobiDB-lite"/>
    </source>
</evidence>
<keyword evidence="2" id="KW-0539">Nucleus</keyword>
<feature type="compositionally biased region" description="Basic and acidic residues" evidence="3">
    <location>
        <begin position="1701"/>
        <end position="1711"/>
    </location>
</feature>
<gene>
    <name evidence="5" type="ORF">OJ252_3192</name>
</gene>
<evidence type="ECO:0000256" key="1">
    <source>
        <dbReference type="ARBA" id="ARBA00004123"/>
    </source>
</evidence>
<protein>
    <recommendedName>
        <fullName evidence="4">Protein kinase domain-containing protein</fullName>
    </recommendedName>
</protein>
<keyword evidence="6" id="KW-1185">Reference proteome</keyword>
<organism evidence="5 6">
    <name type="scientific">Cryptosporidium canis</name>
    <dbReference type="NCBI Taxonomy" id="195482"/>
    <lineage>
        <taxon>Eukaryota</taxon>
        <taxon>Sar</taxon>
        <taxon>Alveolata</taxon>
        <taxon>Apicomplexa</taxon>
        <taxon>Conoidasida</taxon>
        <taxon>Coccidia</taxon>
        <taxon>Eucoccidiorida</taxon>
        <taxon>Eimeriorina</taxon>
        <taxon>Cryptosporidiidae</taxon>
        <taxon>Cryptosporidium</taxon>
    </lineage>
</organism>
<dbReference type="Proteomes" id="UP001071777">
    <property type="component" value="Unassembled WGS sequence"/>
</dbReference>
<evidence type="ECO:0000259" key="4">
    <source>
        <dbReference type="PROSITE" id="PS50011"/>
    </source>
</evidence>
<feature type="compositionally biased region" description="Polar residues" evidence="3">
    <location>
        <begin position="28"/>
        <end position="37"/>
    </location>
</feature>
<accession>A0ABQ8P327</accession>
<feature type="region of interest" description="Disordered" evidence="3">
    <location>
        <begin position="28"/>
        <end position="51"/>
    </location>
</feature>
<comment type="caution">
    <text evidence="5">The sequence shown here is derived from an EMBL/GenBank/DDBJ whole genome shotgun (WGS) entry which is preliminary data.</text>
</comment>
<dbReference type="SMART" id="SM00220">
    <property type="entry name" value="S_TKc"/>
    <property type="match status" value="1"/>
</dbReference>
<dbReference type="InterPro" id="IPR050358">
    <property type="entry name" value="RSE1/DDB1/CFT1"/>
</dbReference>
<feature type="region of interest" description="Disordered" evidence="3">
    <location>
        <begin position="115"/>
        <end position="168"/>
    </location>
</feature>
<feature type="region of interest" description="Disordered" evidence="3">
    <location>
        <begin position="817"/>
        <end position="839"/>
    </location>
</feature>
<dbReference type="InterPro" id="IPR000719">
    <property type="entry name" value="Prot_kinase_dom"/>
</dbReference>
<feature type="region of interest" description="Disordered" evidence="3">
    <location>
        <begin position="1689"/>
        <end position="1715"/>
    </location>
</feature>
<evidence type="ECO:0000313" key="5">
    <source>
        <dbReference type="EMBL" id="KAJ1606336.1"/>
    </source>
</evidence>
<dbReference type="PANTHER" id="PTHR10644">
    <property type="entry name" value="DNA REPAIR/RNA PROCESSING CPSF FAMILY"/>
    <property type="match status" value="1"/>
</dbReference>
<dbReference type="Pfam" id="PF00069">
    <property type="entry name" value="Pkinase"/>
    <property type="match status" value="1"/>
</dbReference>
<dbReference type="Pfam" id="PF03178">
    <property type="entry name" value="CPSF_A"/>
    <property type="match status" value="1"/>
</dbReference>
<dbReference type="InterPro" id="IPR018846">
    <property type="entry name" value="Beta-prop_RSE1/DDB1/CPSF1_1st"/>
</dbReference>
<dbReference type="InterPro" id="IPR015943">
    <property type="entry name" value="WD40/YVTN_repeat-like_dom_sf"/>
</dbReference>
<feature type="region of interest" description="Disordered" evidence="3">
    <location>
        <begin position="440"/>
        <end position="534"/>
    </location>
</feature>
<dbReference type="EMBL" id="JAPCXB010000147">
    <property type="protein sequence ID" value="KAJ1606336.1"/>
    <property type="molecule type" value="Genomic_DNA"/>
</dbReference>
<dbReference type="InterPro" id="IPR004871">
    <property type="entry name" value="RSE1/DDB1/CPSF1_C"/>
</dbReference>
<dbReference type="PROSITE" id="PS50011">
    <property type="entry name" value="PROTEIN_KINASE_DOM"/>
    <property type="match status" value="1"/>
</dbReference>
<evidence type="ECO:0000256" key="2">
    <source>
        <dbReference type="ARBA" id="ARBA00023242"/>
    </source>
</evidence>
<feature type="compositionally biased region" description="Polar residues" evidence="3">
    <location>
        <begin position="817"/>
        <end position="828"/>
    </location>
</feature>
<feature type="compositionally biased region" description="Basic residues" evidence="3">
    <location>
        <begin position="40"/>
        <end position="50"/>
    </location>
</feature>
<feature type="region of interest" description="Disordered" evidence="3">
    <location>
        <begin position="389"/>
        <end position="414"/>
    </location>
</feature>
<feature type="compositionally biased region" description="Polar residues" evidence="3">
    <location>
        <begin position="389"/>
        <end position="402"/>
    </location>
</feature>
<feature type="compositionally biased region" description="Low complexity" evidence="3">
    <location>
        <begin position="498"/>
        <end position="508"/>
    </location>
</feature>